<feature type="compositionally biased region" description="Basic and acidic residues" evidence="1">
    <location>
        <begin position="775"/>
        <end position="787"/>
    </location>
</feature>
<evidence type="ECO:0000256" key="2">
    <source>
        <dbReference type="SAM" id="Phobius"/>
    </source>
</evidence>
<feature type="domain" description="Fungal lipase-type" evidence="3">
    <location>
        <begin position="478"/>
        <end position="629"/>
    </location>
</feature>
<feature type="transmembrane region" description="Helical" evidence="2">
    <location>
        <begin position="308"/>
        <end position="330"/>
    </location>
</feature>
<dbReference type="EMBL" id="JAMWBK010000007">
    <property type="protein sequence ID" value="KAJ8903438.1"/>
    <property type="molecule type" value="Genomic_DNA"/>
</dbReference>
<dbReference type="Proteomes" id="UP001157974">
    <property type="component" value="Unassembled WGS sequence"/>
</dbReference>
<name>A0AAV8ULR3_9RHOD</name>
<dbReference type="SUPFAM" id="SSF53474">
    <property type="entry name" value="alpha/beta-Hydrolases"/>
    <property type="match status" value="1"/>
</dbReference>
<evidence type="ECO:0000313" key="4">
    <source>
        <dbReference type="EMBL" id="KAJ8903438.1"/>
    </source>
</evidence>
<evidence type="ECO:0000313" key="5">
    <source>
        <dbReference type="Proteomes" id="UP001157974"/>
    </source>
</evidence>
<dbReference type="InterPro" id="IPR029058">
    <property type="entry name" value="AB_hydrolase_fold"/>
</dbReference>
<dbReference type="Pfam" id="PF01764">
    <property type="entry name" value="Lipase_3"/>
    <property type="match status" value="1"/>
</dbReference>
<proteinExistence type="predicted"/>
<keyword evidence="2" id="KW-0812">Transmembrane</keyword>
<evidence type="ECO:0000259" key="3">
    <source>
        <dbReference type="Pfam" id="PF01764"/>
    </source>
</evidence>
<evidence type="ECO:0000256" key="1">
    <source>
        <dbReference type="SAM" id="MobiDB-lite"/>
    </source>
</evidence>
<feature type="transmembrane region" description="Helical" evidence="2">
    <location>
        <begin position="136"/>
        <end position="157"/>
    </location>
</feature>
<feature type="transmembrane region" description="Helical" evidence="2">
    <location>
        <begin position="50"/>
        <end position="68"/>
    </location>
</feature>
<sequence>MNSTLQLTIDSELLDSTGDEIESNAQSVVHSASVPMLKIETLHACELGRVSALFLVSIVFMIVYNTFYFTMSKTLWLQSIVLDGGSTYWYHYPPQWFRIVDFSIESILCLFTGISTVFYALTVFSQSRKNRTREMLFVLVLGVSVTCIMVPLTENTFQSVDNFNFDMLSNHIEVSTILMGCLGATGMIFYIWSTIISFRLPRHQSMPLSYYPKMAVVAVFFMTRILASTVIRVNFDWIPACSLVVALMKLRLQTVTYSENVIFLLGANAVLEFGILCCLIFELVLTYRHLLRLNYLEYRSLQIGFRQFSSYLGVTMLLLTLFGILTATLISTDVLYGISRYTGRHNFRPASGRLAYVAVLPAFTLQQMFYMLPASARSISDLLRCRDEQIQNTTEGQYRYRSLEKRGQPQFKRNSFVLETCVTLFNLGWLAYSYGKKHKKETRRPMDFGCSKYNVSLYAADNLTDTHAVVYAAFDRIVVAFRGTSSTRNVGTDLRTSMGPLEELHAEAGGTTDENTGSNLCGHKGPMVHRGFLDAYLSVQPAVVAEVKRLYQKQPRPIFCTGHSLGGALGTLCSYDLSRTMEPEEGLFCYTFGSPRVGNQQFTNLYNERVPRTWRIINAKDPVTKMPPPLYFRHVGQAALITAQGELFIDPTMFELGWMHASRSILPNFRLATHSNSGYAQSLAAFVERRDELKVRTRCAVWKNELDTFKFGQRSTLFSAIIPTSSRRAPSTSMSSSFLVSSGGAETLSAKLGWPQSSELERRVDIRPSHSTVAFEDKDTDPNKDVP</sequence>
<dbReference type="InterPro" id="IPR002921">
    <property type="entry name" value="Fungal_lipase-type"/>
</dbReference>
<dbReference type="PANTHER" id="PTHR45856">
    <property type="entry name" value="ALPHA/BETA-HYDROLASES SUPERFAMILY PROTEIN"/>
    <property type="match status" value="1"/>
</dbReference>
<feature type="region of interest" description="Disordered" evidence="1">
    <location>
        <begin position="751"/>
        <end position="787"/>
    </location>
</feature>
<dbReference type="CDD" id="cd00519">
    <property type="entry name" value="Lipase_3"/>
    <property type="match status" value="1"/>
</dbReference>
<dbReference type="PANTHER" id="PTHR45856:SF24">
    <property type="entry name" value="FUNGAL LIPASE-LIKE DOMAIN-CONTAINING PROTEIN"/>
    <property type="match status" value="1"/>
</dbReference>
<feature type="transmembrane region" description="Helical" evidence="2">
    <location>
        <begin position="210"/>
        <end position="227"/>
    </location>
</feature>
<keyword evidence="2" id="KW-0472">Membrane</keyword>
<keyword evidence="5" id="KW-1185">Reference proteome</keyword>
<gene>
    <name evidence="4" type="ORF">NDN08_004546</name>
</gene>
<reference evidence="4 5" key="1">
    <citation type="journal article" date="2023" name="Nat. Commun.">
        <title>Origin of minicircular mitochondrial genomes in red algae.</title>
        <authorList>
            <person name="Lee Y."/>
            <person name="Cho C.H."/>
            <person name="Lee Y.M."/>
            <person name="Park S.I."/>
            <person name="Yang J.H."/>
            <person name="West J.A."/>
            <person name="Bhattacharya D."/>
            <person name="Yoon H.S."/>
        </authorList>
    </citation>
    <scope>NUCLEOTIDE SEQUENCE [LARGE SCALE GENOMIC DNA]</scope>
    <source>
        <strain evidence="4 5">CCMP1338</strain>
        <tissue evidence="4">Whole cell</tissue>
    </source>
</reference>
<comment type="caution">
    <text evidence="4">The sequence shown here is derived from an EMBL/GenBank/DDBJ whole genome shotgun (WGS) entry which is preliminary data.</text>
</comment>
<feature type="transmembrane region" description="Helical" evidence="2">
    <location>
        <begin position="104"/>
        <end position="124"/>
    </location>
</feature>
<accession>A0AAV8ULR3</accession>
<dbReference type="Gene3D" id="3.40.50.1820">
    <property type="entry name" value="alpha/beta hydrolase"/>
    <property type="match status" value="1"/>
</dbReference>
<organism evidence="4 5">
    <name type="scientific">Rhodosorus marinus</name>
    <dbReference type="NCBI Taxonomy" id="101924"/>
    <lineage>
        <taxon>Eukaryota</taxon>
        <taxon>Rhodophyta</taxon>
        <taxon>Stylonematophyceae</taxon>
        <taxon>Stylonematales</taxon>
        <taxon>Stylonemataceae</taxon>
        <taxon>Rhodosorus</taxon>
    </lineage>
</organism>
<dbReference type="AlphaFoldDB" id="A0AAV8ULR3"/>
<keyword evidence="2" id="KW-1133">Transmembrane helix</keyword>
<dbReference type="GO" id="GO:0006629">
    <property type="term" value="P:lipid metabolic process"/>
    <property type="evidence" value="ECO:0007669"/>
    <property type="project" value="InterPro"/>
</dbReference>
<feature type="transmembrane region" description="Helical" evidence="2">
    <location>
        <begin position="261"/>
        <end position="287"/>
    </location>
</feature>
<dbReference type="InterPro" id="IPR051218">
    <property type="entry name" value="Sec_MonoDiacylglyc_Lipase"/>
</dbReference>
<protein>
    <recommendedName>
        <fullName evidence="3">Fungal lipase-type domain-containing protein</fullName>
    </recommendedName>
</protein>
<feature type="compositionally biased region" description="Basic and acidic residues" evidence="1">
    <location>
        <begin position="759"/>
        <end position="768"/>
    </location>
</feature>
<feature type="transmembrane region" description="Helical" evidence="2">
    <location>
        <begin position="177"/>
        <end position="198"/>
    </location>
</feature>